<dbReference type="EMBL" id="JANPWB010000005">
    <property type="protein sequence ID" value="KAJ1187693.1"/>
    <property type="molecule type" value="Genomic_DNA"/>
</dbReference>
<evidence type="ECO:0000313" key="3">
    <source>
        <dbReference type="Proteomes" id="UP001066276"/>
    </source>
</evidence>
<feature type="region of interest" description="Disordered" evidence="1">
    <location>
        <begin position="1"/>
        <end position="42"/>
    </location>
</feature>
<evidence type="ECO:0000256" key="1">
    <source>
        <dbReference type="SAM" id="MobiDB-lite"/>
    </source>
</evidence>
<name>A0AAV7UFR5_PLEWA</name>
<reference evidence="2" key="1">
    <citation type="journal article" date="2022" name="bioRxiv">
        <title>Sequencing and chromosome-scale assembly of the giantPleurodeles waltlgenome.</title>
        <authorList>
            <person name="Brown T."/>
            <person name="Elewa A."/>
            <person name="Iarovenko S."/>
            <person name="Subramanian E."/>
            <person name="Araus A.J."/>
            <person name="Petzold A."/>
            <person name="Susuki M."/>
            <person name="Suzuki K.-i.T."/>
            <person name="Hayashi T."/>
            <person name="Toyoda A."/>
            <person name="Oliveira C."/>
            <person name="Osipova E."/>
            <person name="Leigh N.D."/>
            <person name="Simon A."/>
            <person name="Yun M.H."/>
        </authorList>
    </citation>
    <scope>NUCLEOTIDE SEQUENCE</scope>
    <source>
        <strain evidence="2">20211129_DDA</strain>
        <tissue evidence="2">Liver</tissue>
    </source>
</reference>
<sequence length="78" mass="9008">MLNNIPRPDQTVVAARPGPRRKRDADAHPARSRAVRRSQRLHPARRYVLDTPHSRVDRIWGRRGGEGTQRILLNNTHC</sequence>
<keyword evidence="3" id="KW-1185">Reference proteome</keyword>
<dbReference type="Proteomes" id="UP001066276">
    <property type="component" value="Chromosome 3_1"/>
</dbReference>
<dbReference type="AlphaFoldDB" id="A0AAV7UFR5"/>
<proteinExistence type="predicted"/>
<evidence type="ECO:0000313" key="2">
    <source>
        <dbReference type="EMBL" id="KAJ1187693.1"/>
    </source>
</evidence>
<feature type="compositionally biased region" description="Basic residues" evidence="1">
    <location>
        <begin position="30"/>
        <end position="42"/>
    </location>
</feature>
<accession>A0AAV7UFR5</accession>
<protein>
    <submittedName>
        <fullName evidence="2">Uncharacterized protein</fullName>
    </submittedName>
</protein>
<comment type="caution">
    <text evidence="2">The sequence shown here is derived from an EMBL/GenBank/DDBJ whole genome shotgun (WGS) entry which is preliminary data.</text>
</comment>
<organism evidence="2 3">
    <name type="scientific">Pleurodeles waltl</name>
    <name type="common">Iberian ribbed newt</name>
    <dbReference type="NCBI Taxonomy" id="8319"/>
    <lineage>
        <taxon>Eukaryota</taxon>
        <taxon>Metazoa</taxon>
        <taxon>Chordata</taxon>
        <taxon>Craniata</taxon>
        <taxon>Vertebrata</taxon>
        <taxon>Euteleostomi</taxon>
        <taxon>Amphibia</taxon>
        <taxon>Batrachia</taxon>
        <taxon>Caudata</taxon>
        <taxon>Salamandroidea</taxon>
        <taxon>Salamandridae</taxon>
        <taxon>Pleurodelinae</taxon>
        <taxon>Pleurodeles</taxon>
    </lineage>
</organism>
<gene>
    <name evidence="2" type="ORF">NDU88_004467</name>
</gene>